<dbReference type="PANTHER" id="PTHR47691">
    <property type="entry name" value="REGULATOR-RELATED"/>
    <property type="match status" value="1"/>
</dbReference>
<dbReference type="Gene3D" id="1.25.40.10">
    <property type="entry name" value="Tetratricopeptide repeat domain"/>
    <property type="match status" value="1"/>
</dbReference>
<dbReference type="InterPro" id="IPR003593">
    <property type="entry name" value="AAA+_ATPase"/>
</dbReference>
<dbReference type="CDD" id="cd00383">
    <property type="entry name" value="trans_reg_C"/>
    <property type="match status" value="1"/>
</dbReference>
<dbReference type="SUPFAM" id="SSF48452">
    <property type="entry name" value="TPR-like"/>
    <property type="match status" value="1"/>
</dbReference>
<sequence length="942" mass="102330">MTERNVSERGSAVQFVSGRSTKFGRYELFADLKLLLRDGIKIDLGGRAFDVLLVLAEAGGDVVSKELLIQKVWAGAAIEDNSLQAQISAIRRALGPDRDLLSTDFGRGYRLAGLSRTVEQHHDADRTLPPTQLPLALTPLLGRERECSEIARLIARNRCVTLTGPGGIGKTRMALEVGRSIAPVFSDGVHLVEMARVTEDSLVWSTIAGCLQVPNTDQPEQILKDIKDKHLLLIVDNCEHLTDSIAVAVEVLLRAVSKLHILVTAQEPLGAEGEHVYRLSPLSIPPPETDSREEALSHAAVQLFVDRASASSQSFALTQDNFRDVCAICRRLDGLPLSLELASARVSALGLQGVIVGLDDRFKLLTAGRRTALPRHRTLRATVDWSHSLLNAEERSFFHRLAVFASYFNAAAARHVAGPDFAEPWRISDLLADLVAKSLLLCEVDTSRPRYRLLETIRFYALEKLAESSDVAAVAQRHADFVAAMVETGAREWVTAPTEVWRREHQSEIDDLRAALDWAFSPAGAKPTGLKILASSAPYWIQLSMHDECQRWLTLALATSSSIPPEEELALRVALGTSLSWAKGPVKETGSVWASACELAVRLNHVEAQLQSRYGLWLFFLRSGEYKQALAHAAEMMKLAQAVGDAEALAAAQRIVGVSRHFLGDHSEARSLIETSLAWYDQGLCSQPFRFGLDQRVSGLAFLSRVLWVQGEFAKAFEAASASIAGARSLDHACTMCCALAEGWCTVNALAGDRDAVESGSLMLIKTGAKYGLGFWTAYGEIFQTWAEATGAKQPDDALLRLISLHKDIDLDPGYSSLVGDLLVRASSAASLAQIDIGLLRGRDEEINWATPEFARIRARLPASLDQSAAEHSLNRALSLAKGSGAHAWELKVAIDLGRLLINEARVAQAREVLGSALSTLPAATGALAEEARSLMAGCAPD</sequence>
<dbReference type="GO" id="GO:0003677">
    <property type="term" value="F:DNA binding"/>
    <property type="evidence" value="ECO:0007669"/>
    <property type="project" value="UniProtKB-UniRule"/>
</dbReference>
<dbReference type="Proteomes" id="UP000290174">
    <property type="component" value="Unassembled WGS sequence"/>
</dbReference>
<evidence type="ECO:0000313" key="4">
    <source>
        <dbReference type="EMBL" id="RXG85026.1"/>
    </source>
</evidence>
<organism evidence="4 5">
    <name type="scientific">Bradyrhizobium zhanjiangense</name>
    <dbReference type="NCBI Taxonomy" id="1325107"/>
    <lineage>
        <taxon>Bacteria</taxon>
        <taxon>Pseudomonadati</taxon>
        <taxon>Pseudomonadota</taxon>
        <taxon>Alphaproteobacteria</taxon>
        <taxon>Hyphomicrobiales</taxon>
        <taxon>Nitrobacteraceae</taxon>
        <taxon>Bradyrhizobium</taxon>
    </lineage>
</organism>
<dbReference type="InterPro" id="IPR016032">
    <property type="entry name" value="Sig_transdc_resp-reg_C-effctor"/>
</dbReference>
<dbReference type="Pfam" id="PF25872">
    <property type="entry name" value="HTH_77"/>
    <property type="match status" value="1"/>
</dbReference>
<dbReference type="PRINTS" id="PR00364">
    <property type="entry name" value="DISEASERSIST"/>
</dbReference>
<reference evidence="4 5" key="1">
    <citation type="submission" date="2018-11" db="EMBL/GenBank/DDBJ databases">
        <title>Bradyrhizobium sp. nov., isolated from effective nodules of peanut in China.</title>
        <authorList>
            <person name="Li Y."/>
        </authorList>
    </citation>
    <scope>NUCLEOTIDE SEQUENCE [LARGE SCALE GENOMIC DNA]</scope>
    <source>
        <strain evidence="4 5">CCBAU 51770</strain>
    </source>
</reference>
<dbReference type="SUPFAM" id="SSF46894">
    <property type="entry name" value="C-terminal effector domain of the bipartite response regulators"/>
    <property type="match status" value="1"/>
</dbReference>
<dbReference type="InterPro" id="IPR011990">
    <property type="entry name" value="TPR-like_helical_dom_sf"/>
</dbReference>
<dbReference type="Gene3D" id="1.10.10.10">
    <property type="entry name" value="Winged helix-like DNA-binding domain superfamily/Winged helix DNA-binding domain"/>
    <property type="match status" value="1"/>
</dbReference>
<dbReference type="PANTHER" id="PTHR47691:SF3">
    <property type="entry name" value="HTH-TYPE TRANSCRIPTIONAL REGULATOR RV0890C-RELATED"/>
    <property type="match status" value="1"/>
</dbReference>
<feature type="domain" description="OmpR/PhoB-type" evidence="3">
    <location>
        <begin position="18"/>
        <end position="113"/>
    </location>
</feature>
<dbReference type="SMART" id="SM00382">
    <property type="entry name" value="AAA"/>
    <property type="match status" value="1"/>
</dbReference>
<feature type="DNA-binding region" description="OmpR/PhoB-type" evidence="2">
    <location>
        <begin position="18"/>
        <end position="113"/>
    </location>
</feature>
<dbReference type="EMBL" id="RKMK01000063">
    <property type="protein sequence ID" value="RXG85026.1"/>
    <property type="molecule type" value="Genomic_DNA"/>
</dbReference>
<proteinExistence type="predicted"/>
<name>A0A4Q0Q999_9BRAD</name>
<keyword evidence="1 2" id="KW-0238">DNA-binding</keyword>
<dbReference type="InterPro" id="IPR058852">
    <property type="entry name" value="HTH_77"/>
</dbReference>
<evidence type="ECO:0000313" key="5">
    <source>
        <dbReference type="Proteomes" id="UP000290174"/>
    </source>
</evidence>
<dbReference type="GO" id="GO:0006355">
    <property type="term" value="P:regulation of DNA-templated transcription"/>
    <property type="evidence" value="ECO:0007669"/>
    <property type="project" value="InterPro"/>
</dbReference>
<dbReference type="GO" id="GO:0000160">
    <property type="term" value="P:phosphorelay signal transduction system"/>
    <property type="evidence" value="ECO:0007669"/>
    <property type="project" value="InterPro"/>
</dbReference>
<dbReference type="AlphaFoldDB" id="A0A4Q0Q999"/>
<protein>
    <recommendedName>
        <fullName evidence="3">OmpR/PhoB-type domain-containing protein</fullName>
    </recommendedName>
</protein>
<dbReference type="PROSITE" id="PS51755">
    <property type="entry name" value="OMPR_PHOB"/>
    <property type="match status" value="1"/>
</dbReference>
<dbReference type="Gene3D" id="3.40.50.300">
    <property type="entry name" value="P-loop containing nucleotide triphosphate hydrolases"/>
    <property type="match status" value="1"/>
</dbReference>
<dbReference type="InterPro" id="IPR027417">
    <property type="entry name" value="P-loop_NTPase"/>
</dbReference>
<dbReference type="InterPro" id="IPR001867">
    <property type="entry name" value="OmpR/PhoB-type_DNA-bd"/>
</dbReference>
<accession>A0A4Q0Q999</accession>
<dbReference type="Pfam" id="PF00486">
    <property type="entry name" value="Trans_reg_C"/>
    <property type="match status" value="1"/>
</dbReference>
<dbReference type="SUPFAM" id="SSF52540">
    <property type="entry name" value="P-loop containing nucleoside triphosphate hydrolases"/>
    <property type="match status" value="1"/>
</dbReference>
<evidence type="ECO:0000256" key="1">
    <source>
        <dbReference type="ARBA" id="ARBA00023125"/>
    </source>
</evidence>
<gene>
    <name evidence="4" type="ORF">EAS61_37360</name>
</gene>
<comment type="caution">
    <text evidence="4">The sequence shown here is derived from an EMBL/GenBank/DDBJ whole genome shotgun (WGS) entry which is preliminary data.</text>
</comment>
<dbReference type="SMART" id="SM00862">
    <property type="entry name" value="Trans_reg_C"/>
    <property type="match status" value="1"/>
</dbReference>
<dbReference type="InterPro" id="IPR036388">
    <property type="entry name" value="WH-like_DNA-bd_sf"/>
</dbReference>
<evidence type="ECO:0000259" key="3">
    <source>
        <dbReference type="PROSITE" id="PS51755"/>
    </source>
</evidence>
<evidence type="ECO:0000256" key="2">
    <source>
        <dbReference type="PROSITE-ProRule" id="PRU01091"/>
    </source>
</evidence>